<proteinExistence type="predicted"/>
<dbReference type="Pfam" id="PF03564">
    <property type="entry name" value="DUF1759"/>
    <property type="match status" value="1"/>
</dbReference>
<keyword evidence="2" id="KW-1185">Reference proteome</keyword>
<dbReference type="PANTHER" id="PTHR22954">
    <property type="entry name" value="RETROVIRAL PROTEASE-RELATED"/>
    <property type="match status" value="1"/>
</dbReference>
<evidence type="ECO:0000313" key="2">
    <source>
        <dbReference type="Proteomes" id="UP001303046"/>
    </source>
</evidence>
<protein>
    <submittedName>
        <fullName evidence="1">Uncharacterized protein</fullName>
    </submittedName>
</protein>
<reference evidence="1 2" key="1">
    <citation type="submission" date="2023-08" db="EMBL/GenBank/DDBJ databases">
        <title>A Necator americanus chromosomal reference genome.</title>
        <authorList>
            <person name="Ilik V."/>
            <person name="Petrzelkova K.J."/>
            <person name="Pardy F."/>
            <person name="Fuh T."/>
            <person name="Niatou-Singa F.S."/>
            <person name="Gouil Q."/>
            <person name="Baker L."/>
            <person name="Ritchie M.E."/>
            <person name="Jex A.R."/>
            <person name="Gazzola D."/>
            <person name="Li H."/>
            <person name="Toshio Fujiwara R."/>
            <person name="Zhan B."/>
            <person name="Aroian R.V."/>
            <person name="Pafco B."/>
            <person name="Schwarz E.M."/>
        </authorList>
    </citation>
    <scope>NUCLEOTIDE SEQUENCE [LARGE SCALE GENOMIC DNA]</scope>
    <source>
        <strain evidence="1 2">Aroian</strain>
        <tissue evidence="1">Whole animal</tissue>
    </source>
</reference>
<dbReference type="EMBL" id="JAVFWL010000003">
    <property type="protein sequence ID" value="KAK6740987.1"/>
    <property type="molecule type" value="Genomic_DNA"/>
</dbReference>
<name>A0ABR1CRN2_NECAM</name>
<organism evidence="1 2">
    <name type="scientific">Necator americanus</name>
    <name type="common">Human hookworm</name>
    <dbReference type="NCBI Taxonomy" id="51031"/>
    <lineage>
        <taxon>Eukaryota</taxon>
        <taxon>Metazoa</taxon>
        <taxon>Ecdysozoa</taxon>
        <taxon>Nematoda</taxon>
        <taxon>Chromadorea</taxon>
        <taxon>Rhabditida</taxon>
        <taxon>Rhabditina</taxon>
        <taxon>Rhabditomorpha</taxon>
        <taxon>Strongyloidea</taxon>
        <taxon>Ancylostomatidae</taxon>
        <taxon>Bunostominae</taxon>
        <taxon>Necator</taxon>
    </lineage>
</organism>
<evidence type="ECO:0000313" key="1">
    <source>
        <dbReference type="EMBL" id="KAK6740987.1"/>
    </source>
</evidence>
<gene>
    <name evidence="1" type="primary">Necator_chrIII.g9828</name>
    <name evidence="1" type="ORF">RB195_009063</name>
</gene>
<comment type="caution">
    <text evidence="1">The sequence shown here is derived from an EMBL/GenBank/DDBJ whole genome shotgun (WGS) entry which is preliminary data.</text>
</comment>
<dbReference type="PANTHER" id="PTHR22954:SF3">
    <property type="entry name" value="PROTEIN CBG08539"/>
    <property type="match status" value="1"/>
</dbReference>
<accession>A0ABR1CRN2</accession>
<sequence>MRTAAQIPKLPAIPIPTFTGEIWEFANFWTLLEANVHQQPLTRLQKFNYLVNALRGEARELIRRYPITESNYDHAVDLLHSKYGNESALIGNLQTRLETAKAESKSIKAQRRLLETITPHTQLQELKANLDGSHLSQKILAKFSTTLQRKALQGYVLQNKKAIGI</sequence>
<dbReference type="Proteomes" id="UP001303046">
    <property type="component" value="Unassembled WGS sequence"/>
</dbReference>
<dbReference type="InterPro" id="IPR005312">
    <property type="entry name" value="DUF1759"/>
</dbReference>